<feature type="coiled-coil region" evidence="1">
    <location>
        <begin position="283"/>
        <end position="345"/>
    </location>
</feature>
<reference evidence="3 4" key="1">
    <citation type="submission" date="2016-10" db="EMBL/GenBank/DDBJ databases">
        <authorList>
            <person name="de Groot N.N."/>
        </authorList>
    </citation>
    <scope>NUCLEOTIDE SEQUENCE [LARGE SCALE GENOMIC DNA]</scope>
    <source>
        <strain evidence="3 4">CGMCC 4.3143</strain>
    </source>
</reference>
<keyword evidence="4" id="KW-1185">Reference proteome</keyword>
<feature type="transmembrane region" description="Helical" evidence="2">
    <location>
        <begin position="185"/>
        <end position="207"/>
    </location>
</feature>
<feature type="transmembrane region" description="Helical" evidence="2">
    <location>
        <begin position="246"/>
        <end position="269"/>
    </location>
</feature>
<evidence type="ECO:0000313" key="3">
    <source>
        <dbReference type="EMBL" id="SDG34039.1"/>
    </source>
</evidence>
<accession>A0A1G7THC6</accession>
<dbReference type="RefSeq" id="WP_143030084.1">
    <property type="nucleotide sequence ID" value="NZ_FNBE01000011.1"/>
</dbReference>
<keyword evidence="2" id="KW-0472">Membrane</keyword>
<gene>
    <name evidence="3" type="ORF">SAMN05216377_11116</name>
</gene>
<sequence length="348" mass="35807">MDTTELDALSDEERIVAAAWLVRALAQTRSDSRGTRAAAIESLLLSALDSVVDTAADETWARELAAELRRTDPELRVSVLADAAVSVAAQLEGSRRSLVVLVQLTSTLFTAGVRSRLTEAIAREATTALPGLRSSDADYVIRTFGDLRRRLARKEIKWGRAAAVSAVGVGIGVVTMGVAAPVIGAFVGGSLLAGGLTGAAATSAGLATLGGGSIAAGGFGVAGGTALLTGLGGLSGLGLGALGARLAGWGIGLVLADALRLAVLAHVLLREDEADDQLARRVVMTLRARLTQLSGAIDALKAKLDEATAENRRLTKENEWLKAALDDARRAESTLRSALQDAEVEAAA</sequence>
<dbReference type="AlphaFoldDB" id="A0A1G7THC6"/>
<proteinExistence type="predicted"/>
<dbReference type="Proteomes" id="UP000198967">
    <property type="component" value="Unassembled WGS sequence"/>
</dbReference>
<feature type="transmembrane region" description="Helical" evidence="2">
    <location>
        <begin position="214"/>
        <end position="234"/>
    </location>
</feature>
<evidence type="ECO:0000256" key="2">
    <source>
        <dbReference type="SAM" id="Phobius"/>
    </source>
</evidence>
<evidence type="ECO:0000256" key="1">
    <source>
        <dbReference type="SAM" id="Coils"/>
    </source>
</evidence>
<feature type="transmembrane region" description="Helical" evidence="2">
    <location>
        <begin position="158"/>
        <end position="179"/>
    </location>
</feature>
<protein>
    <submittedName>
        <fullName evidence="3">Uncharacterized protein</fullName>
    </submittedName>
</protein>
<organism evidence="3 4">
    <name type="scientific">Pseudonocardia oroxyli</name>
    <dbReference type="NCBI Taxonomy" id="366584"/>
    <lineage>
        <taxon>Bacteria</taxon>
        <taxon>Bacillati</taxon>
        <taxon>Actinomycetota</taxon>
        <taxon>Actinomycetes</taxon>
        <taxon>Pseudonocardiales</taxon>
        <taxon>Pseudonocardiaceae</taxon>
        <taxon>Pseudonocardia</taxon>
    </lineage>
</organism>
<keyword evidence="2" id="KW-1133">Transmembrane helix</keyword>
<keyword evidence="2" id="KW-0812">Transmembrane</keyword>
<dbReference type="EMBL" id="FNBE01000011">
    <property type="protein sequence ID" value="SDG34039.1"/>
    <property type="molecule type" value="Genomic_DNA"/>
</dbReference>
<keyword evidence="1" id="KW-0175">Coiled coil</keyword>
<evidence type="ECO:0000313" key="4">
    <source>
        <dbReference type="Proteomes" id="UP000198967"/>
    </source>
</evidence>
<name>A0A1G7THC6_PSEOR</name>
<dbReference type="STRING" id="366584.SAMN05216377_11116"/>